<protein>
    <submittedName>
        <fullName evidence="1">Uncharacterized protein</fullName>
    </submittedName>
</protein>
<dbReference type="Proteomes" id="UP001054252">
    <property type="component" value="Unassembled WGS sequence"/>
</dbReference>
<name>A0AAV5LZK9_9ROSI</name>
<dbReference type="InterPro" id="IPR004242">
    <property type="entry name" value="Transposase_21"/>
</dbReference>
<keyword evidence="2" id="KW-1185">Reference proteome</keyword>
<dbReference type="AlphaFoldDB" id="A0AAV5LZK9"/>
<organism evidence="1 2">
    <name type="scientific">Rubroshorea leprosula</name>
    <dbReference type="NCBI Taxonomy" id="152421"/>
    <lineage>
        <taxon>Eukaryota</taxon>
        <taxon>Viridiplantae</taxon>
        <taxon>Streptophyta</taxon>
        <taxon>Embryophyta</taxon>
        <taxon>Tracheophyta</taxon>
        <taxon>Spermatophyta</taxon>
        <taxon>Magnoliopsida</taxon>
        <taxon>eudicotyledons</taxon>
        <taxon>Gunneridae</taxon>
        <taxon>Pentapetalae</taxon>
        <taxon>rosids</taxon>
        <taxon>malvids</taxon>
        <taxon>Malvales</taxon>
        <taxon>Dipterocarpaceae</taxon>
        <taxon>Rubroshorea</taxon>
    </lineage>
</organism>
<proteinExistence type="predicted"/>
<comment type="caution">
    <text evidence="1">The sequence shown here is derived from an EMBL/GenBank/DDBJ whole genome shotgun (WGS) entry which is preliminary data.</text>
</comment>
<evidence type="ECO:0000313" key="1">
    <source>
        <dbReference type="EMBL" id="GKV42153.1"/>
    </source>
</evidence>
<evidence type="ECO:0000313" key="2">
    <source>
        <dbReference type="Proteomes" id="UP001054252"/>
    </source>
</evidence>
<sequence length="74" mass="8529">MTWHLKCREDAAKVIHPAASEAWKHFDKTHPTFADEPRNVRLGLCTDGFNPFGCFATPYSCWPIFLIVYIQPFS</sequence>
<dbReference type="EMBL" id="BPVZ01000156">
    <property type="protein sequence ID" value="GKV42153.1"/>
    <property type="molecule type" value="Genomic_DNA"/>
</dbReference>
<accession>A0AAV5LZK9</accession>
<dbReference type="Pfam" id="PF02992">
    <property type="entry name" value="Transposase_21"/>
    <property type="match status" value="1"/>
</dbReference>
<gene>
    <name evidence="1" type="ORF">SLEP1_g49590</name>
</gene>
<reference evidence="1 2" key="1">
    <citation type="journal article" date="2021" name="Commun. Biol.">
        <title>The genome of Shorea leprosula (Dipterocarpaceae) highlights the ecological relevance of drought in aseasonal tropical rainforests.</title>
        <authorList>
            <person name="Ng K.K.S."/>
            <person name="Kobayashi M.J."/>
            <person name="Fawcett J.A."/>
            <person name="Hatakeyama M."/>
            <person name="Paape T."/>
            <person name="Ng C.H."/>
            <person name="Ang C.C."/>
            <person name="Tnah L.H."/>
            <person name="Lee C.T."/>
            <person name="Nishiyama T."/>
            <person name="Sese J."/>
            <person name="O'Brien M.J."/>
            <person name="Copetti D."/>
            <person name="Mohd Noor M.I."/>
            <person name="Ong R.C."/>
            <person name="Putra M."/>
            <person name="Sireger I.Z."/>
            <person name="Indrioko S."/>
            <person name="Kosugi Y."/>
            <person name="Izuno A."/>
            <person name="Isagi Y."/>
            <person name="Lee S.L."/>
            <person name="Shimizu K.K."/>
        </authorList>
    </citation>
    <scope>NUCLEOTIDE SEQUENCE [LARGE SCALE GENOMIC DNA]</scope>
    <source>
        <strain evidence="1">214</strain>
    </source>
</reference>